<dbReference type="EMBL" id="KK107839">
    <property type="protein sequence ID" value="EZA47524.1"/>
    <property type="molecule type" value="Genomic_DNA"/>
</dbReference>
<dbReference type="OrthoDB" id="7549170at2759"/>
<dbReference type="OMA" id="CERCTIK"/>
<reference evidence="1 2" key="1">
    <citation type="journal article" date="2014" name="Curr. Biol.">
        <title>The genome of the clonal raider ant Cerapachys biroi.</title>
        <authorList>
            <person name="Oxley P.R."/>
            <person name="Ji L."/>
            <person name="Fetter-Pruneda I."/>
            <person name="McKenzie S.K."/>
            <person name="Li C."/>
            <person name="Hu H."/>
            <person name="Zhang G."/>
            <person name="Kronauer D.J."/>
        </authorList>
    </citation>
    <scope>NUCLEOTIDE SEQUENCE [LARGE SCALE GENOMIC DNA]</scope>
</reference>
<accession>A0A026VXD6</accession>
<dbReference type="STRING" id="2015173.A0A026VXD6"/>
<dbReference type="PANTHER" id="PTHR33053:SF9">
    <property type="entry name" value="AGAP000105-PA"/>
    <property type="match status" value="1"/>
</dbReference>
<dbReference type="PANTHER" id="PTHR33053">
    <property type="entry name" value="PROTEIN, PUTATIVE-RELATED"/>
    <property type="match status" value="1"/>
</dbReference>
<evidence type="ECO:0000313" key="1">
    <source>
        <dbReference type="EMBL" id="EZA47524.1"/>
    </source>
</evidence>
<dbReference type="Proteomes" id="UP000053097">
    <property type="component" value="Unassembled WGS sequence"/>
</dbReference>
<protein>
    <recommendedName>
        <fullName evidence="3">Transposase domain-containing protein</fullName>
    </recommendedName>
</protein>
<keyword evidence="2" id="KW-1185">Reference proteome</keyword>
<evidence type="ECO:0008006" key="3">
    <source>
        <dbReference type="Google" id="ProtNLM"/>
    </source>
</evidence>
<evidence type="ECO:0000313" key="2">
    <source>
        <dbReference type="Proteomes" id="UP000053097"/>
    </source>
</evidence>
<organism evidence="1 2">
    <name type="scientific">Ooceraea biroi</name>
    <name type="common">Clonal raider ant</name>
    <name type="synonym">Cerapachys biroi</name>
    <dbReference type="NCBI Taxonomy" id="2015173"/>
    <lineage>
        <taxon>Eukaryota</taxon>
        <taxon>Metazoa</taxon>
        <taxon>Ecdysozoa</taxon>
        <taxon>Arthropoda</taxon>
        <taxon>Hexapoda</taxon>
        <taxon>Insecta</taxon>
        <taxon>Pterygota</taxon>
        <taxon>Neoptera</taxon>
        <taxon>Endopterygota</taxon>
        <taxon>Hymenoptera</taxon>
        <taxon>Apocrita</taxon>
        <taxon>Aculeata</taxon>
        <taxon>Formicoidea</taxon>
        <taxon>Formicidae</taxon>
        <taxon>Dorylinae</taxon>
        <taxon>Ooceraea</taxon>
    </lineage>
</organism>
<name>A0A026VXD6_OOCBI</name>
<gene>
    <name evidence="1" type="ORF">X777_16276</name>
</gene>
<proteinExistence type="predicted"/>
<sequence length="377" mass="43126">MSQNYYRQKKYRKIKRLINNNHNKGNKNNTKNDCEINNIENNVSDKVNKVMSEHNEQNINFEDDNFNNDSANINLSSNINDEMINDLNSFILSDDEVNNYGDSDIKEKIQQWTLNNIGSLQLNVVTDLLQILREEGHSTLPKTAQTLLGTTHHRILQQMQSVNGTGEYIYIGIEHGLKRIIDPDIFIEKEIIIFVHIDGVQIYNNSQIQVWPILIKIVHDNWVCEPFVVALYCGDSKPLNASDYLINFVTEASKLINSGVTISGKTYAFTISGIIADSPARSFIKCIKSPGAFYACERCTIKGITVGEKGRKKRVYPQIYCSKRTKETFQAQNQVEHHKENLVSPLSTLRNFDIINDVVLDSMHLLYLGVMKYLMEN</sequence>
<dbReference type="AlphaFoldDB" id="A0A026VXD6"/>